<keyword evidence="7 9" id="KW-0234">DNA repair</keyword>
<dbReference type="InterPro" id="IPR023546">
    <property type="entry name" value="MGMT"/>
</dbReference>
<gene>
    <name evidence="12" type="ORF">BC643_4018</name>
</gene>
<dbReference type="GO" id="GO:0005737">
    <property type="term" value="C:cytoplasm"/>
    <property type="evidence" value="ECO:0007669"/>
    <property type="project" value="UniProtKB-SubCell"/>
</dbReference>
<dbReference type="GO" id="GO:0032259">
    <property type="term" value="P:methylation"/>
    <property type="evidence" value="ECO:0007669"/>
    <property type="project" value="UniProtKB-KW"/>
</dbReference>
<organism evidence="12 13">
    <name type="scientific">Mangrovibacterium diazotrophicum</name>
    <dbReference type="NCBI Taxonomy" id="1261403"/>
    <lineage>
        <taxon>Bacteria</taxon>
        <taxon>Pseudomonadati</taxon>
        <taxon>Bacteroidota</taxon>
        <taxon>Bacteroidia</taxon>
        <taxon>Marinilabiliales</taxon>
        <taxon>Prolixibacteraceae</taxon>
        <taxon>Mangrovibacterium</taxon>
    </lineage>
</organism>
<dbReference type="OrthoDB" id="9802228at2"/>
<dbReference type="EC" id="2.1.1.63" evidence="9"/>
<evidence type="ECO:0000256" key="8">
    <source>
        <dbReference type="ARBA" id="ARBA00049348"/>
    </source>
</evidence>
<keyword evidence="4 9" id="KW-0489">Methyltransferase</keyword>
<dbReference type="Gene3D" id="3.30.160.70">
    <property type="entry name" value="Methylated DNA-protein cysteine methyltransferase domain"/>
    <property type="match status" value="1"/>
</dbReference>
<dbReference type="GO" id="GO:0006307">
    <property type="term" value="P:DNA alkylation repair"/>
    <property type="evidence" value="ECO:0007669"/>
    <property type="project" value="UniProtKB-UniRule"/>
</dbReference>
<dbReference type="PANTHER" id="PTHR10815">
    <property type="entry name" value="METHYLATED-DNA--PROTEIN-CYSTEINE METHYLTRANSFERASE"/>
    <property type="match status" value="1"/>
</dbReference>
<dbReference type="HAMAP" id="MF_00772">
    <property type="entry name" value="OGT"/>
    <property type="match status" value="1"/>
</dbReference>
<evidence type="ECO:0000256" key="3">
    <source>
        <dbReference type="ARBA" id="ARBA00022490"/>
    </source>
</evidence>
<dbReference type="InterPro" id="IPR001497">
    <property type="entry name" value="MethylDNA_cys_MeTrfase_AS"/>
</dbReference>
<dbReference type="PROSITE" id="PS00374">
    <property type="entry name" value="MGMT"/>
    <property type="match status" value="1"/>
</dbReference>
<comment type="catalytic activity">
    <reaction evidence="1 9">
        <text>a 4-O-methyl-thymidine in DNA + L-cysteinyl-[protein] = a thymidine in DNA + S-methyl-L-cysteinyl-[protein]</text>
        <dbReference type="Rhea" id="RHEA:53428"/>
        <dbReference type="Rhea" id="RHEA-COMP:10131"/>
        <dbReference type="Rhea" id="RHEA-COMP:10132"/>
        <dbReference type="Rhea" id="RHEA-COMP:13555"/>
        <dbReference type="Rhea" id="RHEA-COMP:13556"/>
        <dbReference type="ChEBI" id="CHEBI:29950"/>
        <dbReference type="ChEBI" id="CHEBI:82612"/>
        <dbReference type="ChEBI" id="CHEBI:137386"/>
        <dbReference type="ChEBI" id="CHEBI:137387"/>
        <dbReference type="EC" id="2.1.1.63"/>
    </reaction>
</comment>
<comment type="caution">
    <text evidence="12">The sequence shown here is derived from an EMBL/GenBank/DDBJ whole genome shotgun (WGS) entry which is preliminary data.</text>
</comment>
<evidence type="ECO:0000256" key="7">
    <source>
        <dbReference type="ARBA" id="ARBA00023204"/>
    </source>
</evidence>
<protein>
    <recommendedName>
        <fullName evidence="9">Methylated-DNA--protein-cysteine methyltransferase</fullName>
        <ecNumber evidence="9">2.1.1.63</ecNumber>
    </recommendedName>
    <alternativeName>
        <fullName evidence="9">6-O-methylguanine-DNA methyltransferase</fullName>
        <shortName evidence="9">MGMT</shortName>
    </alternativeName>
    <alternativeName>
        <fullName evidence="9">O-6-methylguanine-DNA-alkyltransferase</fullName>
    </alternativeName>
</protein>
<dbReference type="SUPFAM" id="SSF53155">
    <property type="entry name" value="Methylated DNA-protein cysteine methyltransferase domain"/>
    <property type="match status" value="1"/>
</dbReference>
<dbReference type="EMBL" id="RAPN01000004">
    <property type="protein sequence ID" value="RKD86327.1"/>
    <property type="molecule type" value="Genomic_DNA"/>
</dbReference>
<evidence type="ECO:0000313" key="12">
    <source>
        <dbReference type="EMBL" id="RKD86327.1"/>
    </source>
</evidence>
<dbReference type="InterPro" id="IPR036217">
    <property type="entry name" value="MethylDNA_cys_MeTrfase_DNAb"/>
</dbReference>
<dbReference type="InterPro" id="IPR036631">
    <property type="entry name" value="MGMT_N_sf"/>
</dbReference>
<accession>A0A419VVY4</accession>
<dbReference type="FunFam" id="1.10.10.10:FF:000214">
    <property type="entry name" value="Methylated-DNA--protein-cysteine methyltransferase"/>
    <property type="match status" value="1"/>
</dbReference>
<comment type="catalytic activity">
    <reaction evidence="8 9">
        <text>a 6-O-methyl-2'-deoxyguanosine in DNA + L-cysteinyl-[protein] = S-methyl-L-cysteinyl-[protein] + a 2'-deoxyguanosine in DNA</text>
        <dbReference type="Rhea" id="RHEA:24000"/>
        <dbReference type="Rhea" id="RHEA-COMP:10131"/>
        <dbReference type="Rhea" id="RHEA-COMP:10132"/>
        <dbReference type="Rhea" id="RHEA-COMP:11367"/>
        <dbReference type="Rhea" id="RHEA-COMP:11368"/>
        <dbReference type="ChEBI" id="CHEBI:29950"/>
        <dbReference type="ChEBI" id="CHEBI:82612"/>
        <dbReference type="ChEBI" id="CHEBI:85445"/>
        <dbReference type="ChEBI" id="CHEBI:85448"/>
        <dbReference type="EC" id="2.1.1.63"/>
    </reaction>
</comment>
<dbReference type="SUPFAM" id="SSF46767">
    <property type="entry name" value="Methylated DNA-protein cysteine methyltransferase, C-terminal domain"/>
    <property type="match status" value="1"/>
</dbReference>
<keyword evidence="13" id="KW-1185">Reference proteome</keyword>
<evidence type="ECO:0000256" key="1">
    <source>
        <dbReference type="ARBA" id="ARBA00001286"/>
    </source>
</evidence>
<dbReference type="InterPro" id="IPR008332">
    <property type="entry name" value="MethylG_MeTrfase_N"/>
</dbReference>
<reference evidence="12 13" key="1">
    <citation type="submission" date="2018-09" db="EMBL/GenBank/DDBJ databases">
        <title>Genomic Encyclopedia of Archaeal and Bacterial Type Strains, Phase II (KMG-II): from individual species to whole genera.</title>
        <authorList>
            <person name="Goeker M."/>
        </authorList>
    </citation>
    <scope>NUCLEOTIDE SEQUENCE [LARGE SCALE GENOMIC DNA]</scope>
    <source>
        <strain evidence="12 13">DSM 27148</strain>
    </source>
</reference>
<evidence type="ECO:0000259" key="10">
    <source>
        <dbReference type="Pfam" id="PF01035"/>
    </source>
</evidence>
<dbReference type="AlphaFoldDB" id="A0A419VVY4"/>
<dbReference type="Proteomes" id="UP000283387">
    <property type="component" value="Unassembled WGS sequence"/>
</dbReference>
<feature type="domain" description="Methylated-DNA-[protein]-cysteine S-methyltransferase DNA binding" evidence="10">
    <location>
        <begin position="71"/>
        <end position="149"/>
    </location>
</feature>
<feature type="domain" description="Methylguanine DNA methyltransferase ribonuclease-like" evidence="11">
    <location>
        <begin position="6"/>
        <end position="66"/>
    </location>
</feature>
<evidence type="ECO:0000313" key="13">
    <source>
        <dbReference type="Proteomes" id="UP000283387"/>
    </source>
</evidence>
<comment type="function">
    <text evidence="9">Involved in the cellular defense against the biological effects of O6-methylguanine (O6-MeG) and O4-methylthymine (O4-MeT) in DNA. Repairs the methylated nucleobase in DNA by stoichiometrically transferring the methyl group to a cysteine residue in the enzyme. This is a suicide reaction: the enzyme is irreversibly inactivated.</text>
</comment>
<dbReference type="Pfam" id="PF02870">
    <property type="entry name" value="Methyltransf_1N"/>
    <property type="match status" value="1"/>
</dbReference>
<dbReference type="GO" id="GO:0003908">
    <property type="term" value="F:methylated-DNA-[protein]-cysteine S-methyltransferase activity"/>
    <property type="evidence" value="ECO:0007669"/>
    <property type="project" value="UniProtKB-UniRule"/>
</dbReference>
<evidence type="ECO:0000256" key="4">
    <source>
        <dbReference type="ARBA" id="ARBA00022603"/>
    </source>
</evidence>
<keyword evidence="3 9" id="KW-0963">Cytoplasm</keyword>
<evidence type="ECO:0000259" key="11">
    <source>
        <dbReference type="Pfam" id="PF02870"/>
    </source>
</evidence>
<comment type="subcellular location">
    <subcellularLocation>
        <location evidence="9">Cytoplasm</location>
    </subcellularLocation>
</comment>
<sequence>MEERFTYYSPIGPLCIETKDDQISSVLFCDKEYTTDHFNPDLQKMITEQLDDYFAGTRFEFELPLHPSGTDFQQKVWQELEHIPYGHLTSYSELSLILGDKNLVRAVGGANSKNPIAIIIPCHRVIGANNKLVGYAGGLWRKKWLLQHELSNKPDPETLW</sequence>
<dbReference type="PANTHER" id="PTHR10815:SF13">
    <property type="entry name" value="METHYLATED-DNA--PROTEIN-CYSTEINE METHYLTRANSFERASE"/>
    <property type="match status" value="1"/>
</dbReference>
<evidence type="ECO:0000256" key="5">
    <source>
        <dbReference type="ARBA" id="ARBA00022679"/>
    </source>
</evidence>
<keyword evidence="6 9" id="KW-0227">DNA damage</keyword>
<dbReference type="Pfam" id="PF01035">
    <property type="entry name" value="DNA_binding_1"/>
    <property type="match status" value="1"/>
</dbReference>
<dbReference type="NCBIfam" id="TIGR00589">
    <property type="entry name" value="ogt"/>
    <property type="match status" value="1"/>
</dbReference>
<name>A0A419VVY4_9BACT</name>
<dbReference type="InterPro" id="IPR036388">
    <property type="entry name" value="WH-like_DNA-bd_sf"/>
</dbReference>
<feature type="active site" description="Nucleophile; methyl group acceptor" evidence="9">
    <location>
        <position position="122"/>
    </location>
</feature>
<dbReference type="CDD" id="cd06445">
    <property type="entry name" value="ATase"/>
    <property type="match status" value="1"/>
</dbReference>
<evidence type="ECO:0000256" key="2">
    <source>
        <dbReference type="ARBA" id="ARBA00008711"/>
    </source>
</evidence>
<dbReference type="InterPro" id="IPR014048">
    <property type="entry name" value="MethylDNA_cys_MeTrfase_DNA-bd"/>
</dbReference>
<comment type="similarity">
    <text evidence="2 9">Belongs to the MGMT family.</text>
</comment>
<dbReference type="Gene3D" id="1.10.10.10">
    <property type="entry name" value="Winged helix-like DNA-binding domain superfamily/Winged helix DNA-binding domain"/>
    <property type="match status" value="1"/>
</dbReference>
<dbReference type="RefSeq" id="WP_120275027.1">
    <property type="nucleotide sequence ID" value="NZ_RAPN01000004.1"/>
</dbReference>
<keyword evidence="5 9" id="KW-0808">Transferase</keyword>
<comment type="miscellaneous">
    <text evidence="9">This enzyme catalyzes only one turnover and therefore is not strictly catalytic. According to one definition, an enzyme is a biocatalyst that acts repeatedly and over many reaction cycles.</text>
</comment>
<evidence type="ECO:0000256" key="9">
    <source>
        <dbReference type="HAMAP-Rule" id="MF_00772"/>
    </source>
</evidence>
<evidence type="ECO:0000256" key="6">
    <source>
        <dbReference type="ARBA" id="ARBA00022763"/>
    </source>
</evidence>
<proteinExistence type="inferred from homology"/>